<protein>
    <recommendedName>
        <fullName evidence="3">Sulfotransferase family protein</fullName>
    </recommendedName>
</protein>
<sequence>MIAPDFPETGWQLAPTGARLTRFQVFGERSTGTNFVKRLIGRNTALAPTESFGWKHGFPQMTVLPGDLLVVCTFRHAADWARSMHARPWHCPPEMQALPFSDFLRAEWRSIADRPRYFPQLAAEGGEGQPLQQDRHPLSGRPFANLFALRRAKQEALLGFLHRGASVLLCRLESVQAAPESFLHGLRHGLALPAAPYRPVTRRLGTRFRPAVTPRPDTPPALAPEDLAFLTGHLDLATEAALGYRYTASSCP</sequence>
<dbReference type="Proteomes" id="UP000199093">
    <property type="component" value="Unassembled WGS sequence"/>
</dbReference>
<dbReference type="EMBL" id="FNEJ01000019">
    <property type="protein sequence ID" value="SDJ14502.1"/>
    <property type="molecule type" value="Genomic_DNA"/>
</dbReference>
<evidence type="ECO:0008006" key="3">
    <source>
        <dbReference type="Google" id="ProtNLM"/>
    </source>
</evidence>
<accession>A0A1G8RBV5</accession>
<dbReference type="AlphaFoldDB" id="A0A1G8RBV5"/>
<dbReference type="STRING" id="555512.SAMN04487993_101985"/>
<name>A0A1G8RBV5_9RHOB</name>
<dbReference type="OrthoDB" id="7904151at2"/>
<evidence type="ECO:0000313" key="2">
    <source>
        <dbReference type="Proteomes" id="UP000199093"/>
    </source>
</evidence>
<gene>
    <name evidence="1" type="ORF">SAMN04487993_101985</name>
</gene>
<dbReference type="RefSeq" id="WP_089850014.1">
    <property type="nucleotide sequence ID" value="NZ_FNEJ01000019.1"/>
</dbReference>
<organism evidence="1 2">
    <name type="scientific">Salipiger marinus</name>
    <dbReference type="NCBI Taxonomy" id="555512"/>
    <lineage>
        <taxon>Bacteria</taxon>
        <taxon>Pseudomonadati</taxon>
        <taxon>Pseudomonadota</taxon>
        <taxon>Alphaproteobacteria</taxon>
        <taxon>Rhodobacterales</taxon>
        <taxon>Roseobacteraceae</taxon>
        <taxon>Salipiger</taxon>
    </lineage>
</organism>
<reference evidence="1 2" key="1">
    <citation type="submission" date="2016-10" db="EMBL/GenBank/DDBJ databases">
        <authorList>
            <person name="de Groot N.N."/>
        </authorList>
    </citation>
    <scope>NUCLEOTIDE SEQUENCE [LARGE SCALE GENOMIC DNA]</scope>
    <source>
        <strain evidence="1 2">DSM 26424</strain>
    </source>
</reference>
<keyword evidence="2" id="KW-1185">Reference proteome</keyword>
<evidence type="ECO:0000313" key="1">
    <source>
        <dbReference type="EMBL" id="SDJ14502.1"/>
    </source>
</evidence>
<proteinExistence type="predicted"/>